<dbReference type="GeneTree" id="ENSGT00940000155722"/>
<dbReference type="GO" id="GO:0005737">
    <property type="term" value="C:cytoplasm"/>
    <property type="evidence" value="ECO:0007669"/>
    <property type="project" value="UniProtKB-SubCell"/>
</dbReference>
<dbReference type="PANTHER" id="PTHR46212:SF10">
    <property type="entry name" value="PEFLIN"/>
    <property type="match status" value="1"/>
</dbReference>
<evidence type="ECO:0008006" key="12">
    <source>
        <dbReference type="Google" id="ProtNLM"/>
    </source>
</evidence>
<keyword evidence="7" id="KW-0106">Calcium</keyword>
<sequence>MARQHCPGAVGQVPGAPLGSWQYGSRLPPGGSYGSPAPGGPYGPSAGGPCGQPNPGMFPSGTLGGPYGSVAPGGPYGQPPLNSYGAQQLGSYGQGGVPPNVDAEACSWFQSVESNHSDSLSMKEVKQALTCLMMINIFDKTKSGCINVYGFSASWKFIQQWKTLFQQYNRDHSELQQALSQMGQPQFTQLLVSCYCSHSANPPLQLDCFIQVCTQLQVLMEAFREKDTATQGNTQLSFEYFVTMTVSWML</sequence>
<evidence type="ECO:0000256" key="4">
    <source>
        <dbReference type="ARBA" id="ARBA00022723"/>
    </source>
</evidence>
<feature type="region of interest" description="Disordered" evidence="9">
    <location>
        <begin position="1"/>
        <end position="64"/>
    </location>
</feature>
<feature type="compositionally biased region" description="Gly residues" evidence="9">
    <location>
        <begin position="40"/>
        <end position="50"/>
    </location>
</feature>
<dbReference type="STRING" id="37293.ENSANAP00000003051"/>
<evidence type="ECO:0000256" key="5">
    <source>
        <dbReference type="ARBA" id="ARBA00022737"/>
    </source>
</evidence>
<dbReference type="Ensembl" id="ENSANAT00000020650.1">
    <property type="protein sequence ID" value="ENSANAP00000003051.1"/>
    <property type="gene ID" value="ENSANAG00000019407.1"/>
</dbReference>
<reference evidence="10" key="2">
    <citation type="submission" date="2025-09" db="UniProtKB">
        <authorList>
            <consortium name="Ensembl"/>
        </authorList>
    </citation>
    <scope>IDENTIFICATION</scope>
</reference>
<organism evidence="10 11">
    <name type="scientific">Aotus nancymaae</name>
    <name type="common">Ma's night monkey</name>
    <dbReference type="NCBI Taxonomy" id="37293"/>
    <lineage>
        <taxon>Eukaryota</taxon>
        <taxon>Metazoa</taxon>
        <taxon>Chordata</taxon>
        <taxon>Craniata</taxon>
        <taxon>Vertebrata</taxon>
        <taxon>Euteleostomi</taxon>
        <taxon>Mammalia</taxon>
        <taxon>Eutheria</taxon>
        <taxon>Euarchontoglires</taxon>
        <taxon>Primates</taxon>
        <taxon>Haplorrhini</taxon>
        <taxon>Platyrrhini</taxon>
        <taxon>Aotidae</taxon>
        <taxon>Aotus</taxon>
    </lineage>
</organism>
<proteinExistence type="predicted"/>
<dbReference type="GO" id="GO:0046872">
    <property type="term" value="F:metal ion binding"/>
    <property type="evidence" value="ECO:0007669"/>
    <property type="project" value="UniProtKB-KW"/>
</dbReference>
<keyword evidence="5" id="KW-0677">Repeat</keyword>
<evidence type="ECO:0000313" key="10">
    <source>
        <dbReference type="Ensembl" id="ENSANAP00000003051.1"/>
    </source>
</evidence>
<keyword evidence="8" id="KW-0472">Membrane</keyword>
<dbReference type="GO" id="GO:0048208">
    <property type="term" value="P:COPII vesicle coating"/>
    <property type="evidence" value="ECO:0007669"/>
    <property type="project" value="TreeGrafter"/>
</dbReference>
<dbReference type="PANTHER" id="PTHR46212">
    <property type="entry name" value="PEFLIN"/>
    <property type="match status" value="1"/>
</dbReference>
<evidence type="ECO:0000256" key="8">
    <source>
        <dbReference type="ARBA" id="ARBA00023136"/>
    </source>
</evidence>
<dbReference type="GO" id="GO:0012505">
    <property type="term" value="C:endomembrane system"/>
    <property type="evidence" value="ECO:0007669"/>
    <property type="project" value="UniProtKB-SubCell"/>
</dbReference>
<accession>A0A2K5C2X9</accession>
<evidence type="ECO:0000256" key="6">
    <source>
        <dbReference type="ARBA" id="ARBA00022824"/>
    </source>
</evidence>
<name>A0A2K5C2X9_AOTNA</name>
<evidence type="ECO:0000256" key="2">
    <source>
        <dbReference type="ARBA" id="ARBA00004496"/>
    </source>
</evidence>
<evidence type="ECO:0000313" key="11">
    <source>
        <dbReference type="Proteomes" id="UP000233020"/>
    </source>
</evidence>
<dbReference type="AlphaFoldDB" id="A0A2K5C2X9"/>
<keyword evidence="6" id="KW-0256">Endoplasmic reticulum</keyword>
<evidence type="ECO:0000256" key="9">
    <source>
        <dbReference type="SAM" id="MobiDB-lite"/>
    </source>
</evidence>
<protein>
    <recommendedName>
        <fullName evidence="12">EF-hand domain-containing protein</fullName>
    </recommendedName>
</protein>
<keyword evidence="11" id="KW-1185">Reference proteome</keyword>
<reference evidence="10" key="1">
    <citation type="submission" date="2025-08" db="UniProtKB">
        <authorList>
            <consortium name="Ensembl"/>
        </authorList>
    </citation>
    <scope>IDENTIFICATION</scope>
</reference>
<evidence type="ECO:0000256" key="1">
    <source>
        <dbReference type="ARBA" id="ARBA00004184"/>
    </source>
</evidence>
<dbReference type="Proteomes" id="UP000233020">
    <property type="component" value="Unplaced"/>
</dbReference>
<evidence type="ECO:0000256" key="3">
    <source>
        <dbReference type="ARBA" id="ARBA00022490"/>
    </source>
</evidence>
<keyword evidence="4" id="KW-0479">Metal-binding</keyword>
<dbReference type="OMA" id="QQWRNMF"/>
<keyword evidence="3" id="KW-0963">Cytoplasm</keyword>
<dbReference type="Gene3D" id="1.10.238.10">
    <property type="entry name" value="EF-hand"/>
    <property type="match status" value="1"/>
</dbReference>
<dbReference type="InterPro" id="IPR051426">
    <property type="entry name" value="Peflin/Sorcin_CaBP"/>
</dbReference>
<dbReference type="SUPFAM" id="SSF47473">
    <property type="entry name" value="EF-hand"/>
    <property type="match status" value="1"/>
</dbReference>
<comment type="subcellular location">
    <subcellularLocation>
        <location evidence="2">Cytoplasm</location>
    </subcellularLocation>
    <subcellularLocation>
        <location evidence="1">Endomembrane system</location>
        <topology evidence="1">Peripheral membrane protein</topology>
    </subcellularLocation>
</comment>
<dbReference type="InterPro" id="IPR011992">
    <property type="entry name" value="EF-hand-dom_pair"/>
</dbReference>
<evidence type="ECO:0000256" key="7">
    <source>
        <dbReference type="ARBA" id="ARBA00022837"/>
    </source>
</evidence>